<reference evidence="3 4" key="1">
    <citation type="submission" date="2021-03" db="EMBL/GenBank/DDBJ databases">
        <authorList>
            <person name="Kanchanasin P."/>
            <person name="Saeng-In P."/>
            <person name="Phongsopitanun W."/>
            <person name="Yuki M."/>
            <person name="Kudo T."/>
            <person name="Ohkuma M."/>
            <person name="Tanasupawat S."/>
        </authorList>
    </citation>
    <scope>NUCLEOTIDE SEQUENCE [LARGE SCALE GENOMIC DNA]</scope>
    <source>
        <strain evidence="3 4">L46</strain>
    </source>
</reference>
<proteinExistence type="predicted"/>
<evidence type="ECO:0000256" key="2">
    <source>
        <dbReference type="SAM" id="Phobius"/>
    </source>
</evidence>
<gene>
    <name evidence="3" type="ORF">J4557_29120</name>
</gene>
<feature type="region of interest" description="Disordered" evidence="1">
    <location>
        <begin position="1"/>
        <end position="142"/>
    </location>
</feature>
<feature type="region of interest" description="Disordered" evidence="1">
    <location>
        <begin position="510"/>
        <end position="553"/>
    </location>
</feature>
<keyword evidence="4" id="KW-1185">Reference proteome</keyword>
<sequence>MARRDDGHASRINTHASPWARAPERPSPGARPPGRRPDEPQWPEGSWWSEQPGWDERGRRRRREPTRRDVRRREKGRRRRQPERRPAYRTDHRSDQRIEYRSEPPAAARRREPARGSGRRPPTRPRPGPKARPRGPRMPGDRIGAGALILSAVVGLSLLGIAERTLLDGRPIGTTESVAAGKGARHPKGHATAPSGAQQPHRQAPSASGAPAAPPRPDTQALTAQVRKLTLAQRGAAAKQAYGAAPTRAPIVAATRTSADGTWVFGTTAIPVPAGSDADPEIAFFAARWTGRDWRIGLSGATAFGTLLGAMPATVMSAAESRALRRYGALSAEQAAAAVNGTGAGDGLMLPWKSGTSWTMLTADPASAQRPLSALAFAGGDGRVLAAGAGRLYRFCGDGSGPALLMVVHASGVATVYDRVRSAAQLRDGSVVGRGDPLGRTGTAGACGGAPAARAEVRFDLRRGAAPVPLDGAVIGGWTFTERAKPLLGFAERGLLQVLPGGLIANLGAVPAADAPPSSPAPGDEPGGGAGSAGAPSPSATQNRSPSGANTQQ</sequence>
<evidence type="ECO:0000313" key="3">
    <source>
        <dbReference type="EMBL" id="MBO2441592.1"/>
    </source>
</evidence>
<feature type="compositionally biased region" description="Basic residues" evidence="1">
    <location>
        <begin position="73"/>
        <end position="82"/>
    </location>
</feature>
<feature type="compositionally biased region" description="Basic residues" evidence="1">
    <location>
        <begin position="117"/>
        <end position="135"/>
    </location>
</feature>
<feature type="compositionally biased region" description="Low complexity" evidence="1">
    <location>
        <begin position="510"/>
        <end position="524"/>
    </location>
</feature>
<dbReference type="InterPro" id="IPR011055">
    <property type="entry name" value="Dup_hybrid_motif"/>
</dbReference>
<feature type="transmembrane region" description="Helical" evidence="2">
    <location>
        <begin position="143"/>
        <end position="162"/>
    </location>
</feature>
<name>A0ABS3R6W6_9ACTN</name>
<keyword evidence="2" id="KW-1133">Transmembrane helix</keyword>
<protein>
    <recommendedName>
        <fullName evidence="5">Peptidase M23 domain-containing protein</fullName>
    </recommendedName>
</protein>
<evidence type="ECO:0000256" key="1">
    <source>
        <dbReference type="SAM" id="MobiDB-lite"/>
    </source>
</evidence>
<accession>A0ABS3R6W6</accession>
<dbReference type="Proteomes" id="UP000666915">
    <property type="component" value="Unassembled WGS sequence"/>
</dbReference>
<feature type="compositionally biased region" description="Polar residues" evidence="1">
    <location>
        <begin position="541"/>
        <end position="553"/>
    </location>
</feature>
<dbReference type="EMBL" id="JAGEOK010000020">
    <property type="protein sequence ID" value="MBO2441592.1"/>
    <property type="molecule type" value="Genomic_DNA"/>
</dbReference>
<feature type="compositionally biased region" description="Basic and acidic residues" evidence="1">
    <location>
        <begin position="83"/>
        <end position="102"/>
    </location>
</feature>
<feature type="region of interest" description="Disordered" evidence="1">
    <location>
        <begin position="177"/>
        <end position="221"/>
    </location>
</feature>
<dbReference type="RefSeq" id="WP_208269943.1">
    <property type="nucleotide sequence ID" value="NZ_BAAAGM010000039.1"/>
</dbReference>
<organism evidence="3 4">
    <name type="scientific">Actinomadura nitritigenes</name>
    <dbReference type="NCBI Taxonomy" id="134602"/>
    <lineage>
        <taxon>Bacteria</taxon>
        <taxon>Bacillati</taxon>
        <taxon>Actinomycetota</taxon>
        <taxon>Actinomycetes</taxon>
        <taxon>Streptosporangiales</taxon>
        <taxon>Thermomonosporaceae</taxon>
        <taxon>Actinomadura</taxon>
    </lineage>
</organism>
<keyword evidence="2" id="KW-0812">Transmembrane</keyword>
<keyword evidence="2" id="KW-0472">Membrane</keyword>
<dbReference type="Gene3D" id="2.70.70.10">
    <property type="entry name" value="Glucose Permease (Domain IIA)"/>
    <property type="match status" value="1"/>
</dbReference>
<evidence type="ECO:0008006" key="5">
    <source>
        <dbReference type="Google" id="ProtNLM"/>
    </source>
</evidence>
<comment type="caution">
    <text evidence="3">The sequence shown here is derived from an EMBL/GenBank/DDBJ whole genome shotgun (WGS) entry which is preliminary data.</text>
</comment>
<evidence type="ECO:0000313" key="4">
    <source>
        <dbReference type="Proteomes" id="UP000666915"/>
    </source>
</evidence>